<keyword evidence="3" id="KW-1185">Reference proteome</keyword>
<evidence type="ECO:0000313" key="2">
    <source>
        <dbReference type="EMBL" id="SIO41926.1"/>
    </source>
</evidence>
<dbReference type="InterPro" id="IPR013096">
    <property type="entry name" value="Cupin_2"/>
</dbReference>
<evidence type="ECO:0000313" key="3">
    <source>
        <dbReference type="Proteomes" id="UP000185062"/>
    </source>
</evidence>
<proteinExistence type="predicted"/>
<gene>
    <name evidence="2" type="ORF">SAMN02743940_2490</name>
</gene>
<reference evidence="2 3" key="1">
    <citation type="submission" date="2016-12" db="EMBL/GenBank/DDBJ databases">
        <authorList>
            <person name="Song W.-J."/>
            <person name="Kurnit D.M."/>
        </authorList>
    </citation>
    <scope>NUCLEOTIDE SEQUENCE [LARGE SCALE GENOMIC DNA]</scope>
    <source>
        <strain evidence="2 3">ATCC 49181</strain>
    </source>
</reference>
<sequence>MKPKNIYAATPYHPEQELFEQLVKNKDVKIERIISKGHRSPAFGWYDQEKSEWILVLKGRAILSFENEAPMHLNEGDFVSIPPHKKHKVDWTDPDHETIWLAVHY</sequence>
<dbReference type="AlphaFoldDB" id="A0A1N6JCT6"/>
<accession>A0A1N6JCT6</accession>
<name>A0A1N6JCT6_9PROT</name>
<dbReference type="CDD" id="cd06981">
    <property type="entry name" value="cupin_reut_a1446"/>
    <property type="match status" value="1"/>
</dbReference>
<evidence type="ECO:0000259" key="1">
    <source>
        <dbReference type="Pfam" id="PF07883"/>
    </source>
</evidence>
<organism evidence="2 3">
    <name type="scientific">Nitrosomonas cryotolerans ATCC 49181</name>
    <dbReference type="NCBI Taxonomy" id="1131553"/>
    <lineage>
        <taxon>Bacteria</taxon>
        <taxon>Pseudomonadati</taxon>
        <taxon>Pseudomonadota</taxon>
        <taxon>Betaproteobacteria</taxon>
        <taxon>Nitrosomonadales</taxon>
        <taxon>Nitrosomonadaceae</taxon>
        <taxon>Nitrosomonas</taxon>
    </lineage>
</organism>
<dbReference type="Proteomes" id="UP000185062">
    <property type="component" value="Unassembled WGS sequence"/>
</dbReference>
<dbReference type="Pfam" id="PF07883">
    <property type="entry name" value="Cupin_2"/>
    <property type="match status" value="1"/>
</dbReference>
<dbReference type="Gene3D" id="2.60.120.10">
    <property type="entry name" value="Jelly Rolls"/>
    <property type="match status" value="1"/>
</dbReference>
<dbReference type="SUPFAM" id="SSF51182">
    <property type="entry name" value="RmlC-like cupins"/>
    <property type="match status" value="1"/>
</dbReference>
<dbReference type="eggNOG" id="COG1917">
    <property type="taxonomic scope" value="Bacteria"/>
</dbReference>
<dbReference type="InterPro" id="IPR014710">
    <property type="entry name" value="RmlC-like_jellyroll"/>
</dbReference>
<dbReference type="EMBL" id="FSRO01000001">
    <property type="protein sequence ID" value="SIO41926.1"/>
    <property type="molecule type" value="Genomic_DNA"/>
</dbReference>
<protein>
    <submittedName>
        <fullName evidence="2">Cupin 2 domain-containing protein</fullName>
    </submittedName>
</protein>
<dbReference type="RefSeq" id="WP_028460841.1">
    <property type="nucleotide sequence ID" value="NZ_FSRO01000001.1"/>
</dbReference>
<feature type="domain" description="Cupin type-2" evidence="1">
    <location>
        <begin position="47"/>
        <end position="103"/>
    </location>
</feature>
<dbReference type="InterPro" id="IPR011051">
    <property type="entry name" value="RmlC_Cupin_sf"/>
</dbReference>